<dbReference type="InterPro" id="IPR050464">
    <property type="entry name" value="Zeta_carotene_desat/Oxidored"/>
</dbReference>
<dbReference type="PANTHER" id="PTHR42923:SF17">
    <property type="entry name" value="AMINE OXIDASE DOMAIN-CONTAINING PROTEIN"/>
    <property type="match status" value="1"/>
</dbReference>
<dbReference type="Gene3D" id="1.10.3110.10">
    <property type="entry name" value="protoporphyrinogen ix oxidase, domain 3"/>
    <property type="match status" value="1"/>
</dbReference>
<protein>
    <submittedName>
        <fullName evidence="2">FAD-dependent oxidoreductase</fullName>
    </submittedName>
</protein>
<proteinExistence type="predicted"/>
<dbReference type="InterPro" id="IPR002937">
    <property type="entry name" value="Amino_oxidase"/>
</dbReference>
<reference evidence="2 3" key="1">
    <citation type="submission" date="2023-03" db="EMBL/GenBank/DDBJ databases">
        <title>YIM 152171 draft genome.</title>
        <authorList>
            <person name="Yang Z."/>
        </authorList>
    </citation>
    <scope>NUCLEOTIDE SEQUENCE [LARGE SCALE GENOMIC DNA]</scope>
    <source>
        <strain evidence="2 3">YIM 152171</strain>
    </source>
</reference>
<dbReference type="InterPro" id="IPR036188">
    <property type="entry name" value="FAD/NAD-bd_sf"/>
</dbReference>
<accession>A0AAP3XQM0</accession>
<dbReference type="AlphaFoldDB" id="A0AAP3XQM0"/>
<dbReference type="Gene3D" id="3.50.50.60">
    <property type="entry name" value="FAD/NAD(P)-binding domain"/>
    <property type="match status" value="1"/>
</dbReference>
<comment type="caution">
    <text evidence="2">The sequence shown here is derived from an EMBL/GenBank/DDBJ whole genome shotgun (WGS) entry which is preliminary data.</text>
</comment>
<evidence type="ECO:0000313" key="3">
    <source>
        <dbReference type="Proteomes" id="UP001301140"/>
    </source>
</evidence>
<name>A0AAP3XQM0_9PROT</name>
<organism evidence="2 3">
    <name type="scientific">Marinimicrococcus flavescens</name>
    <dbReference type="NCBI Taxonomy" id="3031815"/>
    <lineage>
        <taxon>Bacteria</taxon>
        <taxon>Pseudomonadati</taxon>
        <taxon>Pseudomonadota</taxon>
        <taxon>Alphaproteobacteria</taxon>
        <taxon>Geminicoccales</taxon>
        <taxon>Geminicoccaceae</taxon>
        <taxon>Marinimicrococcus</taxon>
    </lineage>
</organism>
<feature type="domain" description="Amine oxidase" evidence="1">
    <location>
        <begin position="10"/>
        <end position="269"/>
    </location>
</feature>
<dbReference type="PANTHER" id="PTHR42923">
    <property type="entry name" value="PROTOPORPHYRINOGEN OXIDASE"/>
    <property type="match status" value="1"/>
</dbReference>
<dbReference type="Pfam" id="PF01593">
    <property type="entry name" value="Amino_oxidase"/>
    <property type="match status" value="1"/>
</dbReference>
<dbReference type="Gene3D" id="3.90.660.20">
    <property type="entry name" value="Protoporphyrinogen oxidase, mitochondrial, domain 2"/>
    <property type="match status" value="1"/>
</dbReference>
<gene>
    <name evidence="2" type="ORF">PZ740_08120</name>
</gene>
<evidence type="ECO:0000313" key="2">
    <source>
        <dbReference type="EMBL" id="MDF1586351.1"/>
    </source>
</evidence>
<evidence type="ECO:0000259" key="1">
    <source>
        <dbReference type="Pfam" id="PF01593"/>
    </source>
</evidence>
<dbReference type="RefSeq" id="WP_327788765.1">
    <property type="nucleotide sequence ID" value="NZ_JARGEQ010000082.1"/>
</dbReference>
<keyword evidence="3" id="KW-1185">Reference proteome</keyword>
<dbReference type="EMBL" id="JARGEQ010000082">
    <property type="protein sequence ID" value="MDF1586351.1"/>
    <property type="molecule type" value="Genomic_DNA"/>
</dbReference>
<dbReference type="SUPFAM" id="SSF51905">
    <property type="entry name" value="FAD/NAD(P)-binding domain"/>
    <property type="match status" value="1"/>
</dbReference>
<dbReference type="GO" id="GO:0016491">
    <property type="term" value="F:oxidoreductase activity"/>
    <property type="evidence" value="ECO:0007669"/>
    <property type="project" value="InterPro"/>
</dbReference>
<sequence length="433" mass="46899">MRIAIVGAGISGLGAARLLHRRHQVTIFEAEPRAGGHSHTVTVAANSRRVLVDTGFIVYNEINYPSLTRLFRELDVPTRESDMSLAVSVGDGAFEYAGSSAGALFGQRRNLARPRFLRMLLDIPRFNRDARRFLASGRDDGRTIGHFVQPYGRLFREAYLVPMAAAIWSAPCSTILDFPARRFLTFFDNHGLLSVAGQHRWRTVSGGSRVYVERLVTPMAGSLRLATPVRAIRRTGAGVEIVTQGGAHASFDQVLLATHADQSLRLLSNATPSERAILGAISYRPNRVVLHSDPSLMPRRRRLWSSWNYMARSRALGTEAVSVTYWMNRLQGIDPDIPLFVSVNPLREPDPALAHRELSYAHPMLDEAAAAAQTRIGSIQGAGGVWLAGAWLGNGFHEDGLASGIAAAEAIEAAAVTTGAGGGLPDRAAALPA</sequence>
<dbReference type="Proteomes" id="UP001301140">
    <property type="component" value="Unassembled WGS sequence"/>
</dbReference>